<keyword evidence="2" id="KW-0560">Oxidoreductase</keyword>
<dbReference type="GO" id="GO:0016491">
    <property type="term" value="F:oxidoreductase activity"/>
    <property type="evidence" value="ECO:0007669"/>
    <property type="project" value="UniProtKB-KW"/>
</dbReference>
<accession>A0ABW0EJK0</accession>
<evidence type="ECO:0000259" key="1">
    <source>
        <dbReference type="Pfam" id="PF09995"/>
    </source>
</evidence>
<organism evidence="2 3">
    <name type="scientific">Actinokineospora guangxiensis</name>
    <dbReference type="NCBI Taxonomy" id="1490288"/>
    <lineage>
        <taxon>Bacteria</taxon>
        <taxon>Bacillati</taxon>
        <taxon>Actinomycetota</taxon>
        <taxon>Actinomycetes</taxon>
        <taxon>Pseudonocardiales</taxon>
        <taxon>Pseudonocardiaceae</taxon>
        <taxon>Actinokineospora</taxon>
    </lineage>
</organism>
<dbReference type="Pfam" id="PF09995">
    <property type="entry name" value="MPAB_Lcp_cat"/>
    <property type="match status" value="1"/>
</dbReference>
<protein>
    <submittedName>
        <fullName evidence="2">Oxygenase MpaB family protein</fullName>
        <ecNumber evidence="2">1.-.-.-</ecNumber>
    </submittedName>
</protein>
<comment type="caution">
    <text evidence="2">The sequence shown here is derived from an EMBL/GenBank/DDBJ whole genome shotgun (WGS) entry which is preliminary data.</text>
</comment>
<dbReference type="RefSeq" id="WP_378246739.1">
    <property type="nucleotide sequence ID" value="NZ_JBHSKF010000004.1"/>
</dbReference>
<dbReference type="EMBL" id="JBHSKF010000004">
    <property type="protein sequence ID" value="MFC5287603.1"/>
    <property type="molecule type" value="Genomic_DNA"/>
</dbReference>
<keyword evidence="3" id="KW-1185">Reference proteome</keyword>
<proteinExistence type="predicted"/>
<feature type="domain" description="ER-bound oxygenase mpaB/mpaB'/Rubber oxygenase catalytic" evidence="1">
    <location>
        <begin position="22"/>
        <end position="250"/>
    </location>
</feature>
<reference evidence="3" key="1">
    <citation type="journal article" date="2019" name="Int. J. Syst. Evol. Microbiol.">
        <title>The Global Catalogue of Microorganisms (GCM) 10K type strain sequencing project: providing services to taxonomists for standard genome sequencing and annotation.</title>
        <authorList>
            <consortium name="The Broad Institute Genomics Platform"/>
            <consortium name="The Broad Institute Genome Sequencing Center for Infectious Disease"/>
            <person name="Wu L."/>
            <person name="Ma J."/>
        </authorList>
    </citation>
    <scope>NUCLEOTIDE SEQUENCE [LARGE SCALE GENOMIC DNA]</scope>
    <source>
        <strain evidence="3">CCUG 59778</strain>
    </source>
</reference>
<dbReference type="Proteomes" id="UP001596157">
    <property type="component" value="Unassembled WGS sequence"/>
</dbReference>
<sequence length="290" mass="31970">MSQPAVIDSAELGLFGPDSVTWQLHADPAAFLGGVRSLFLQALHPRVVAGVMQNSDFRNDPLGRLERTADFIGRVTYGTVDEARAAGARIRRVHRALSATDPGTGERYGLDDPELLMWVHCTEVGSFLSVARRAGYPITKAHADRYLHEQRTSAGLVGLDPETVPSTVEQLRDYFVRAYPSLRHTPDAAEVGDFLHRPPLKGRLAMVTPLYQVAIGRLAYSLQPEWARRMWGARSYPETVTTGMLRALRAAAFAVPERFLADDGPEPAPVTAVRRLGQWAAPSPERLPRI</sequence>
<evidence type="ECO:0000313" key="3">
    <source>
        <dbReference type="Proteomes" id="UP001596157"/>
    </source>
</evidence>
<dbReference type="PANTHER" id="PTHR36151:SF3">
    <property type="entry name" value="ER-BOUND OXYGENASE MPAB_MPAB'_RUBBER OXYGENASE CATALYTIC DOMAIN-CONTAINING PROTEIN"/>
    <property type="match status" value="1"/>
</dbReference>
<dbReference type="PANTHER" id="PTHR36151">
    <property type="entry name" value="BLR2777 PROTEIN"/>
    <property type="match status" value="1"/>
</dbReference>
<dbReference type="InterPro" id="IPR018713">
    <property type="entry name" value="MPAB/Lcp_cat_dom"/>
</dbReference>
<dbReference type="EC" id="1.-.-.-" evidence="2"/>
<name>A0ABW0EJK0_9PSEU</name>
<evidence type="ECO:0000313" key="2">
    <source>
        <dbReference type="EMBL" id="MFC5287603.1"/>
    </source>
</evidence>
<gene>
    <name evidence="2" type="ORF">ACFPM7_11130</name>
</gene>